<keyword evidence="1" id="KW-0880">Kelch repeat</keyword>
<feature type="transmembrane region" description="Helical" evidence="4">
    <location>
        <begin position="335"/>
        <end position="358"/>
    </location>
</feature>
<evidence type="ECO:0000256" key="1">
    <source>
        <dbReference type="ARBA" id="ARBA00022441"/>
    </source>
</evidence>
<organism evidence="5 6">
    <name type="scientific">Dispira parvispora</name>
    <dbReference type="NCBI Taxonomy" id="1520584"/>
    <lineage>
        <taxon>Eukaryota</taxon>
        <taxon>Fungi</taxon>
        <taxon>Fungi incertae sedis</taxon>
        <taxon>Zoopagomycota</taxon>
        <taxon>Kickxellomycotina</taxon>
        <taxon>Dimargaritomycetes</taxon>
        <taxon>Dimargaritales</taxon>
        <taxon>Dimargaritaceae</taxon>
        <taxon>Dispira</taxon>
    </lineage>
</organism>
<dbReference type="InterPro" id="IPR011043">
    <property type="entry name" value="Gal_Oxase/kelch_b-propeller"/>
</dbReference>
<feature type="compositionally biased region" description="Basic and acidic residues" evidence="3">
    <location>
        <begin position="552"/>
        <end position="569"/>
    </location>
</feature>
<feature type="compositionally biased region" description="Basic and acidic residues" evidence="3">
    <location>
        <begin position="1240"/>
        <end position="1252"/>
    </location>
</feature>
<evidence type="ECO:0000256" key="4">
    <source>
        <dbReference type="SAM" id="Phobius"/>
    </source>
</evidence>
<dbReference type="PANTHER" id="PTHR46093:SF18">
    <property type="entry name" value="FIBRONECTIN TYPE-III DOMAIN-CONTAINING PROTEIN"/>
    <property type="match status" value="1"/>
</dbReference>
<feature type="region of interest" description="Disordered" evidence="3">
    <location>
        <begin position="1110"/>
        <end position="1148"/>
    </location>
</feature>
<keyword evidence="4" id="KW-0812">Transmembrane</keyword>
<dbReference type="EMBL" id="JANBPY010000107">
    <property type="protein sequence ID" value="KAJ1969001.1"/>
    <property type="molecule type" value="Genomic_DNA"/>
</dbReference>
<reference evidence="5" key="1">
    <citation type="submission" date="2022-07" db="EMBL/GenBank/DDBJ databases">
        <title>Phylogenomic reconstructions and comparative analyses of Kickxellomycotina fungi.</title>
        <authorList>
            <person name="Reynolds N.K."/>
            <person name="Stajich J.E."/>
            <person name="Barry K."/>
            <person name="Grigoriev I.V."/>
            <person name="Crous P."/>
            <person name="Smith M.E."/>
        </authorList>
    </citation>
    <scope>NUCLEOTIDE SEQUENCE</scope>
    <source>
        <strain evidence="5">RSA 1196</strain>
    </source>
</reference>
<keyword evidence="4" id="KW-1133">Transmembrane helix</keyword>
<gene>
    <name evidence="5" type="ORF">IWQ62_000898</name>
</gene>
<feature type="region of interest" description="Disordered" evidence="3">
    <location>
        <begin position="1191"/>
        <end position="1263"/>
    </location>
</feature>
<dbReference type="InterPro" id="IPR015915">
    <property type="entry name" value="Kelch-typ_b-propeller"/>
</dbReference>
<feature type="region of interest" description="Disordered" evidence="3">
    <location>
        <begin position="362"/>
        <end position="381"/>
    </location>
</feature>
<feature type="region of interest" description="Disordered" evidence="3">
    <location>
        <begin position="937"/>
        <end position="966"/>
    </location>
</feature>
<sequence>MAGSSSSYILIHGGLTDPDESNLLEASGSSDVLLFDTKENNWYQPSMDNSPKEPQKLHSCATNADLSKVFFYNAYRGADDRSLLFTLDSNHWTWSNVDKSNQAPSQRQGAAVALVDSKLYMHGGQPIDSSNSLASDTANNDLNHLDTVSLDWSSQANGPSLMYHTSCYISDTNSIIYYGGGSQDTSSSNSIYVYSLSAKTWNVNPTIKNKGSSPSPRAFHSAVCQSNQMIMFGGSDSYTGSTPIDSTVWILTATSKDEYEWSQAPISSSSRTKGPSARFGHSAVLNGDNMYIYGGFGTDGDTNVYILDTNSWEWTVVSVTNRGAESSGGANNSTVLIASIVSGVFAIIAMGIIAAVGVRNWRRRKGQQSPQGDDDEGGHPVKNMTAVEALGSSRDTKKESGDFSESDSALVSRSSASDEEYHSRTLNPISHNNASSGHYELMTLPAGDRTMRGHQIKDREAAQSQDPTELRGTTLRPPSPSLAGMASAGRPRLFSVDMPGTSTRRSTKPQDMPDEDVDRWTFASSMSYQPREATSGVVDPVAPLRYMQSPHHHGDVQRDDAPSPLDLERPPSALTDVTNLSRGRDHVPIAHPVTPPAPPRLNTLFASFQPMSPQSASDLPSSPTYPHFSNPQEPPPMPRSQSRRELTSDVLVSSSMDPFVSPLDKISRLQLDHVLMDSRRASSLRDTDSSQLSTTSDQHRASFRTLPAMWKPNNDLDGPDTVDGSGKLGGVMLTNDKRYELEVGDTFRPTYFSGADTRLSAGDKLKLEIDSIPPVPSSASLQTPRSLEFAPSVMLHDSIRRGSNDIDPVKYRTMTPPTSMYGPGDNASLLLHPRKRVTSTVFSDRSDFTEKRVSIRALHSPAETPEFASPRSSTTTTNSPAFLPLTGAVSDDTNTLSRGGVVDRTLNSDNAVFRKRSLHDVTRLVLECDPNARLRSVGKTVDGPMGERGMAANVPSKPGTPSLAESEYVRESVDAATTNTEPQPTLVRLSSVSTLPMGKRVSRMTREEYLASGDGRSSLKRVQTQVKRLLDAARLRKPSQSSLNQQSKSKPTTPSSSHPSNGFRRSGETEVPFDDGTHNTPPSDSFPLDMVDVGHQAFTPRVERHSFYASEPSHSNTSLPNPSPMNTLSKPPRLSIVTGDDKTGKGSARLLTYSDSAHPPLSALPPTLDDFPSPASPNNAFYPLLGSSATTNQGIGEGDGSALSNNSPHHRPFSTYSGHRLSIASLSTSPFSPGPLSVRNHSDYSIDIHTKPEGGTTTTLSTS</sequence>
<dbReference type="SUPFAM" id="SSF50965">
    <property type="entry name" value="Galactose oxidase, central domain"/>
    <property type="match status" value="2"/>
</dbReference>
<dbReference type="PANTHER" id="PTHR46093">
    <property type="entry name" value="ACYL-COA-BINDING DOMAIN-CONTAINING PROTEIN 5"/>
    <property type="match status" value="1"/>
</dbReference>
<feature type="region of interest" description="Disordered" evidence="3">
    <location>
        <begin position="1031"/>
        <end position="1090"/>
    </location>
</feature>
<dbReference type="AlphaFoldDB" id="A0A9W8ATT8"/>
<feature type="region of interest" description="Disordered" evidence="3">
    <location>
        <begin position="456"/>
        <end position="515"/>
    </location>
</feature>
<evidence type="ECO:0008006" key="7">
    <source>
        <dbReference type="Google" id="ProtNLM"/>
    </source>
</evidence>
<feature type="compositionally biased region" description="Low complexity" evidence="3">
    <location>
        <begin position="406"/>
        <end position="415"/>
    </location>
</feature>
<feature type="compositionally biased region" description="Polar residues" evidence="3">
    <location>
        <begin position="1112"/>
        <end position="1129"/>
    </location>
</feature>
<comment type="caution">
    <text evidence="5">The sequence shown here is derived from an EMBL/GenBank/DDBJ whole genome shotgun (WGS) entry which is preliminary data.</text>
</comment>
<dbReference type="Pfam" id="PF24681">
    <property type="entry name" value="Kelch_KLHDC2_KLHL20_DRC7"/>
    <property type="match status" value="1"/>
</dbReference>
<dbReference type="Proteomes" id="UP001150925">
    <property type="component" value="Unassembled WGS sequence"/>
</dbReference>
<name>A0A9W8ATT8_9FUNG</name>
<evidence type="ECO:0000313" key="6">
    <source>
        <dbReference type="Proteomes" id="UP001150925"/>
    </source>
</evidence>
<accession>A0A9W8ATT8</accession>
<evidence type="ECO:0000256" key="2">
    <source>
        <dbReference type="ARBA" id="ARBA00022737"/>
    </source>
</evidence>
<feature type="compositionally biased region" description="Low complexity" evidence="3">
    <location>
        <begin position="869"/>
        <end position="880"/>
    </location>
</feature>
<protein>
    <recommendedName>
        <fullName evidence="7">Galactose oxidase</fullName>
    </recommendedName>
</protein>
<feature type="region of interest" description="Disordered" evidence="3">
    <location>
        <begin position="680"/>
        <end position="699"/>
    </location>
</feature>
<dbReference type="OrthoDB" id="45365at2759"/>
<evidence type="ECO:0000256" key="3">
    <source>
        <dbReference type="SAM" id="MobiDB-lite"/>
    </source>
</evidence>
<feature type="compositionally biased region" description="Low complexity" evidence="3">
    <location>
        <begin position="1038"/>
        <end position="1060"/>
    </location>
</feature>
<proteinExistence type="predicted"/>
<feature type="region of interest" description="Disordered" evidence="3">
    <location>
        <begin position="547"/>
        <end position="647"/>
    </location>
</feature>
<feature type="compositionally biased region" description="Polar residues" evidence="3">
    <location>
        <begin position="424"/>
        <end position="436"/>
    </location>
</feature>
<feature type="region of interest" description="Disordered" evidence="3">
    <location>
        <begin position="857"/>
        <end position="881"/>
    </location>
</feature>
<evidence type="ECO:0000313" key="5">
    <source>
        <dbReference type="EMBL" id="KAJ1969001.1"/>
    </source>
</evidence>
<feature type="region of interest" description="Disordered" evidence="3">
    <location>
        <begin position="388"/>
        <end position="439"/>
    </location>
</feature>
<keyword evidence="6" id="KW-1185">Reference proteome</keyword>
<keyword evidence="2" id="KW-0677">Repeat</keyword>
<dbReference type="Gene3D" id="2.120.10.80">
    <property type="entry name" value="Kelch-type beta propeller"/>
    <property type="match status" value="2"/>
</dbReference>
<feature type="compositionally biased region" description="Polar residues" evidence="3">
    <location>
        <begin position="604"/>
        <end position="631"/>
    </location>
</feature>
<keyword evidence="4" id="KW-0472">Membrane</keyword>